<evidence type="ECO:0000313" key="1">
    <source>
        <dbReference type="EMBL" id="APL99092.1"/>
    </source>
</evidence>
<proteinExistence type="predicted"/>
<dbReference type="EMBL" id="KX961385">
    <property type="protein sequence ID" value="APL99092.1"/>
    <property type="molecule type" value="Genomic_DNA"/>
</dbReference>
<accession>A0A2D0W8W1</accession>
<name>A0A2D0W8W1_9CAUD</name>
<sequence length="158" mass="17690">MTTTINGVTARLARDPEDFRRYRITVQVYSRVKPGLKASNDIDPGASNGQQHLLQLIGAAGAACAEYLGEKHGDNIDPVTASRDAIRAFGEECRLLAAMSKDAPEKVKRLEAQAVRLKAEERELLSKFRWSLDHGERLTPLEVEWLNRRIGELHQSQL</sequence>
<dbReference type="Proteomes" id="UP000241389">
    <property type="component" value="Segment"/>
</dbReference>
<protein>
    <submittedName>
        <fullName evidence="1">Uncharacterized protein</fullName>
    </submittedName>
</protein>
<gene>
    <name evidence="1" type="ORF">LK3_61</name>
</gene>
<organism evidence="1">
    <name type="scientific">Bordetella phage LK3</name>
    <dbReference type="NCBI Taxonomy" id="1926943"/>
    <lineage>
        <taxon>Viruses</taxon>
        <taxon>Duplodnaviria</taxon>
        <taxon>Heunggongvirae</taxon>
        <taxon>Uroviricota</taxon>
        <taxon>Caudoviricetes</taxon>
        <taxon>Mesyanzhinovviridae</taxon>
        <taxon>Rabinowitzvirinae</taxon>
        <taxon>Vojvodinavirus</taxon>
        <taxon>Vojvodinavirus CN1</taxon>
        <taxon>Bordetella virus CN1</taxon>
    </lineage>
</organism>
<reference evidence="1" key="1">
    <citation type="submission" date="2016-10" db="EMBL/GenBank/DDBJ databases">
        <title>vB_BbrS_LK3 siphovirus of Bordetella bronchiseptica: our friend or foe?</title>
        <authorList>
            <person name="Petrovic A."/>
            <person name="Doffkay Z."/>
            <person name="Rakhely G."/>
            <person name="Knezevic P."/>
        </authorList>
    </citation>
    <scope>NUCLEOTIDE SEQUENCE [LARGE SCALE GENOMIC DNA]</scope>
</reference>